<evidence type="ECO:0000256" key="1">
    <source>
        <dbReference type="ARBA" id="ARBA00022527"/>
    </source>
</evidence>
<evidence type="ECO:0000313" key="11">
    <source>
        <dbReference type="WBParaSite" id="HPLM_0000396901-mRNA-1"/>
    </source>
</evidence>
<evidence type="ECO:0000259" key="8">
    <source>
        <dbReference type="PROSITE" id="PS50011"/>
    </source>
</evidence>
<dbReference type="InterPro" id="IPR050117">
    <property type="entry name" value="MAPK"/>
</dbReference>
<evidence type="ECO:0000256" key="3">
    <source>
        <dbReference type="ARBA" id="ARBA00022741"/>
    </source>
</evidence>
<dbReference type="InterPro" id="IPR011009">
    <property type="entry name" value="Kinase-like_dom_sf"/>
</dbReference>
<keyword evidence="4" id="KW-0418">Kinase</keyword>
<organism evidence="11">
    <name type="scientific">Haemonchus placei</name>
    <name type="common">Barber's pole worm</name>
    <dbReference type="NCBI Taxonomy" id="6290"/>
    <lineage>
        <taxon>Eukaryota</taxon>
        <taxon>Metazoa</taxon>
        <taxon>Ecdysozoa</taxon>
        <taxon>Nematoda</taxon>
        <taxon>Chromadorea</taxon>
        <taxon>Rhabditida</taxon>
        <taxon>Rhabditina</taxon>
        <taxon>Rhabditomorpha</taxon>
        <taxon>Strongyloidea</taxon>
        <taxon>Trichostrongylidae</taxon>
        <taxon>Haemonchus</taxon>
    </lineage>
</organism>
<evidence type="ECO:0000313" key="9">
    <source>
        <dbReference type="EMBL" id="VDO22077.1"/>
    </source>
</evidence>
<dbReference type="GO" id="GO:0005524">
    <property type="term" value="F:ATP binding"/>
    <property type="evidence" value="ECO:0007669"/>
    <property type="project" value="UniProtKB-UniRule"/>
</dbReference>
<dbReference type="InterPro" id="IPR008271">
    <property type="entry name" value="Ser/Thr_kinase_AS"/>
</dbReference>
<sequence>MPAVKTGFNRVLDDLARRQLHLDFEFGTAAEKYEPVRSIGAGAFGIVCEAEETTSDGAIKKIGHASATPTLARRTLREIRVLRHVHHDNIVSMRDIFRTKGPLGINVYLVMDLMEYSLHQVIHGCSNELDDYLIRRFLYQLLMGLRYLHTAGIAHRDLKPSNLLVNSDCTLRIADFGMAKLAMRDQMDEADEHCFYMTQHVATLPYRAPELLYVMPEHSTAVDMWAVGCIFAEMILKRELFPGRSVSGQIKIILTMLGAPSQKKIGLVTVNCILDEIRCERTRRLIENFGDHAQRPWPEIMYCREREVIHFQNHFSKGKFDADRIDVQGALNHSYITQSISADELRAQKACPFKVKMDMAAVETLTHQELTQALNRDVRSADCSMYASQRDWKKTSFHKTKLNRDYVWLQPLLYGK</sequence>
<dbReference type="OrthoDB" id="192887at2759"/>
<dbReference type="PANTHER" id="PTHR24055">
    <property type="entry name" value="MITOGEN-ACTIVATED PROTEIN KINASE"/>
    <property type="match status" value="1"/>
</dbReference>
<name>A0A158QK54_HAEPC</name>
<accession>A0A158QK54</accession>
<evidence type="ECO:0000256" key="7">
    <source>
        <dbReference type="RuleBase" id="RU000304"/>
    </source>
</evidence>
<evidence type="ECO:0000256" key="2">
    <source>
        <dbReference type="ARBA" id="ARBA00022679"/>
    </source>
</evidence>
<dbReference type="Pfam" id="PF00069">
    <property type="entry name" value="Pkinase"/>
    <property type="match status" value="1"/>
</dbReference>
<dbReference type="InterPro" id="IPR000719">
    <property type="entry name" value="Prot_kinase_dom"/>
</dbReference>
<dbReference type="AlphaFoldDB" id="A0A158QK54"/>
<evidence type="ECO:0000256" key="4">
    <source>
        <dbReference type="ARBA" id="ARBA00022777"/>
    </source>
</evidence>
<dbReference type="WBParaSite" id="HPLM_0000396901-mRNA-1">
    <property type="protein sequence ID" value="HPLM_0000396901-mRNA-1"/>
    <property type="gene ID" value="HPLM_0000396901"/>
</dbReference>
<dbReference type="EMBL" id="UZAF01016161">
    <property type="protein sequence ID" value="VDO22077.1"/>
    <property type="molecule type" value="Genomic_DNA"/>
</dbReference>
<keyword evidence="1 7" id="KW-0723">Serine/threonine-protein kinase</keyword>
<gene>
    <name evidence="9" type="ORF">HPLM_LOCUS3961</name>
</gene>
<dbReference type="SUPFAM" id="SSF56112">
    <property type="entry name" value="Protein kinase-like (PK-like)"/>
    <property type="match status" value="1"/>
</dbReference>
<dbReference type="Gene3D" id="3.30.200.20">
    <property type="entry name" value="Phosphorylase Kinase, domain 1"/>
    <property type="match status" value="1"/>
</dbReference>
<dbReference type="GO" id="GO:0004674">
    <property type="term" value="F:protein serine/threonine kinase activity"/>
    <property type="evidence" value="ECO:0007669"/>
    <property type="project" value="UniProtKB-KW"/>
</dbReference>
<proteinExistence type="inferred from homology"/>
<reference evidence="11" key="1">
    <citation type="submission" date="2016-04" db="UniProtKB">
        <authorList>
            <consortium name="WormBaseParasite"/>
        </authorList>
    </citation>
    <scope>IDENTIFICATION</scope>
</reference>
<feature type="binding site" evidence="6">
    <location>
        <position position="61"/>
    </location>
    <ligand>
        <name>ATP</name>
        <dbReference type="ChEBI" id="CHEBI:30616"/>
    </ligand>
</feature>
<dbReference type="Gene3D" id="1.10.510.10">
    <property type="entry name" value="Transferase(Phosphotransferase) domain 1"/>
    <property type="match status" value="1"/>
</dbReference>
<keyword evidence="5 6" id="KW-0067">ATP-binding</keyword>
<keyword evidence="10" id="KW-1185">Reference proteome</keyword>
<dbReference type="PROSITE" id="PS00108">
    <property type="entry name" value="PROTEIN_KINASE_ST"/>
    <property type="match status" value="1"/>
</dbReference>
<dbReference type="PROSITE" id="PS00107">
    <property type="entry name" value="PROTEIN_KINASE_ATP"/>
    <property type="match status" value="1"/>
</dbReference>
<comment type="similarity">
    <text evidence="7">Belongs to the protein kinase superfamily.</text>
</comment>
<evidence type="ECO:0000256" key="5">
    <source>
        <dbReference type="ARBA" id="ARBA00022840"/>
    </source>
</evidence>
<dbReference type="InterPro" id="IPR017441">
    <property type="entry name" value="Protein_kinase_ATP_BS"/>
</dbReference>
<feature type="domain" description="Protein kinase" evidence="8">
    <location>
        <begin position="33"/>
        <end position="336"/>
    </location>
</feature>
<dbReference type="PROSITE" id="PS50011">
    <property type="entry name" value="PROTEIN_KINASE_DOM"/>
    <property type="match status" value="1"/>
</dbReference>
<dbReference type="STRING" id="6290.A0A158QK54"/>
<keyword evidence="2" id="KW-0808">Transferase</keyword>
<evidence type="ECO:0000256" key="6">
    <source>
        <dbReference type="PROSITE-ProRule" id="PRU10141"/>
    </source>
</evidence>
<dbReference type="OMA" id="CYYMTQH"/>
<protein>
    <submittedName>
        <fullName evidence="11">Protein kinase domain-containing protein</fullName>
    </submittedName>
</protein>
<keyword evidence="3 6" id="KW-0547">Nucleotide-binding</keyword>
<reference evidence="9 10" key="2">
    <citation type="submission" date="2018-11" db="EMBL/GenBank/DDBJ databases">
        <authorList>
            <consortium name="Pathogen Informatics"/>
        </authorList>
    </citation>
    <scope>NUCLEOTIDE SEQUENCE [LARGE SCALE GENOMIC DNA]</scope>
    <source>
        <strain evidence="9 10">MHpl1</strain>
    </source>
</reference>
<evidence type="ECO:0000313" key="10">
    <source>
        <dbReference type="Proteomes" id="UP000268014"/>
    </source>
</evidence>
<dbReference type="Proteomes" id="UP000268014">
    <property type="component" value="Unassembled WGS sequence"/>
</dbReference>
<dbReference type="FunFam" id="1.10.510.10:FF:000624">
    <property type="entry name" value="Mitogen-activated protein kinase"/>
    <property type="match status" value="1"/>
</dbReference>
<dbReference type="SMART" id="SM00220">
    <property type="entry name" value="S_TKc"/>
    <property type="match status" value="1"/>
</dbReference>